<dbReference type="SUPFAM" id="SSF49464">
    <property type="entry name" value="Carboxypeptidase regulatory domain-like"/>
    <property type="match status" value="1"/>
</dbReference>
<dbReference type="InterPro" id="IPR019220">
    <property type="entry name" value="DUF2135"/>
</dbReference>
<feature type="coiled-coil region" evidence="1">
    <location>
        <begin position="797"/>
        <end position="824"/>
    </location>
</feature>
<gene>
    <name evidence="4" type="ORF">SAMN04487907_102386</name>
</gene>
<sequence length="1125" mass="127793">MFQASLTLFSQNSPEIKVGNKKLDLAKLDVDVKIAGNLATTTFELFFYNPNDERLEGELSFPLGEGREVSRFALDINGKLREAVIVEKEKARVAFESTVRRRIDPALLEKTQGNNYKARIFPIEAKSYKRVVLAYDEELILNKGELFYQLPLEYDVKLENFNLKISVAGIDDASALKSNLKFENSDGKLISEIKKENFKLDQDFIFRIDKNDAKPTFVAQDDFFYWYNSVEAKERIRPEPSKISIFWDVSYSEKDRQIQKEIDLLECYFEDLKNVEVELITFDYKERKKSSFKVQNGDSKALFEFLKSQVYDGGTAYNQLNFNSEDSEVILLFSDGLDNFGGFKEEFNRPIFAINSKTSADHKELQQVSLQSGGNYINLKNLGLEGAISKLKNQPLLFLGATSEDNSLEIYPKEKKILNKAFTLTGKGFENTTITLKFGFGNEVVNTIEINPVNAIDVKDWGIDKKWANQKIDFLNAQSGDVEAKIIEVSEDHQVLSDYTSLLVLDRLSDYIQYEITPPEEMLEEYQDAMRRKKSSLANHKNNLEAKRLLIIDGYNDIEKWYGKTPKVDISKDTISQRTNNPVTSVVDSGEEASEGEPTSNTTSNSTSNSGEDIPGNENLNHLVKGNVKAAGDDLVLPGVNVIIEGSSNGAQTDFDGNYQIYVNEGEKLIFSYIGFKTKEILVTGDKIDVALEEDTAALDEVVVMGYESESSNARTSAVTALQGRAAGIQIEEDNENSVNIRGAASLSNENPIYIVNGNLVSEMPNLDADDIDEFYNINAENATKLYGAQAAGGVVVIKTKELSEKEKKKIAELELKIEDELELKGWDPNSAYIRQLKRTDSAEEAYQLYLELREDYNNMPSFYMDVADYFLKQNEAEKAFRIISNIAEIELDNYELSRALAYKLEAEGKTEMAEYIYAKVLELRPEDIQSYRDLALIKIENGHFQEALKLLYKIVSGELVEKDEARRFSGIEDISFVEMNNLIALHKNELDLSNIDKRFISPMNMDLRVVVDWNHNDTDIDLWVIDPKDEKCWYQNKRTKIGGILSDDMTEGFGPESFKLKEAISGNYEMFIDYYSDNVQKISGPTFLKVTVFKNYGTKDQQKTLKVYRLENNDDELKVGEIKF</sequence>
<dbReference type="Proteomes" id="UP000199438">
    <property type="component" value="Unassembled WGS sequence"/>
</dbReference>
<dbReference type="InterPro" id="IPR008969">
    <property type="entry name" value="CarboxyPept-like_regulatory"/>
</dbReference>
<dbReference type="AlphaFoldDB" id="A0A1I1GYP9"/>
<dbReference type="PANTHER" id="PTHR45737">
    <property type="entry name" value="VON WILLEBRAND FACTOR A DOMAIN-CONTAINING PROTEIN 5A"/>
    <property type="match status" value="1"/>
</dbReference>
<feature type="domain" description="VIT" evidence="3">
    <location>
        <begin position="9"/>
        <end position="137"/>
    </location>
</feature>
<dbReference type="Gene3D" id="2.60.40.1120">
    <property type="entry name" value="Carboxypeptidase-like, regulatory domain"/>
    <property type="match status" value="1"/>
</dbReference>
<dbReference type="Pfam" id="PF09906">
    <property type="entry name" value="DUF2135"/>
    <property type="match status" value="1"/>
</dbReference>
<dbReference type="CDD" id="cd00198">
    <property type="entry name" value="vWFA"/>
    <property type="match status" value="1"/>
</dbReference>
<evidence type="ECO:0000313" key="5">
    <source>
        <dbReference type="Proteomes" id="UP000199438"/>
    </source>
</evidence>
<protein>
    <submittedName>
        <fullName evidence="4">Vault protein inter-alpha-trypsin domain-containing protein</fullName>
    </submittedName>
</protein>
<accession>A0A1I1GYP9</accession>
<dbReference type="EMBL" id="FOKV01000002">
    <property type="protein sequence ID" value="SFC14293.1"/>
    <property type="molecule type" value="Genomic_DNA"/>
</dbReference>
<dbReference type="STRING" id="1334022.SAMN04487907_102386"/>
<dbReference type="Gene3D" id="1.25.40.10">
    <property type="entry name" value="Tetratricopeptide repeat domain"/>
    <property type="match status" value="1"/>
</dbReference>
<dbReference type="InterPro" id="IPR036465">
    <property type="entry name" value="vWFA_dom_sf"/>
</dbReference>
<dbReference type="SUPFAM" id="SSF48452">
    <property type="entry name" value="TPR-like"/>
    <property type="match status" value="1"/>
</dbReference>
<evidence type="ECO:0000259" key="3">
    <source>
        <dbReference type="PROSITE" id="PS51468"/>
    </source>
</evidence>
<evidence type="ECO:0000256" key="1">
    <source>
        <dbReference type="SAM" id="Coils"/>
    </source>
</evidence>
<proteinExistence type="predicted"/>
<evidence type="ECO:0000256" key="2">
    <source>
        <dbReference type="SAM" id="MobiDB-lite"/>
    </source>
</evidence>
<reference evidence="5" key="1">
    <citation type="submission" date="2016-10" db="EMBL/GenBank/DDBJ databases">
        <authorList>
            <person name="Varghese N."/>
            <person name="Submissions S."/>
        </authorList>
    </citation>
    <scope>NUCLEOTIDE SEQUENCE [LARGE SCALE GENOMIC DNA]</scope>
    <source>
        <strain evidence="5">DSM 24499</strain>
    </source>
</reference>
<keyword evidence="1" id="KW-0175">Coiled coil</keyword>
<organism evidence="4 5">
    <name type="scientific">Zunongwangia mangrovi</name>
    <dbReference type="NCBI Taxonomy" id="1334022"/>
    <lineage>
        <taxon>Bacteria</taxon>
        <taxon>Pseudomonadati</taxon>
        <taxon>Bacteroidota</taxon>
        <taxon>Flavobacteriia</taxon>
        <taxon>Flavobacteriales</taxon>
        <taxon>Flavobacteriaceae</taxon>
        <taxon>Zunongwangia</taxon>
    </lineage>
</organism>
<feature type="compositionally biased region" description="Low complexity" evidence="2">
    <location>
        <begin position="599"/>
        <end position="610"/>
    </location>
</feature>
<dbReference type="InterPro" id="IPR011990">
    <property type="entry name" value="TPR-like_helical_dom_sf"/>
</dbReference>
<dbReference type="SUPFAM" id="SSF56935">
    <property type="entry name" value="Porins"/>
    <property type="match status" value="1"/>
</dbReference>
<dbReference type="Pfam" id="PF08487">
    <property type="entry name" value="VIT"/>
    <property type="match status" value="1"/>
</dbReference>
<dbReference type="PROSITE" id="PS51468">
    <property type="entry name" value="VIT"/>
    <property type="match status" value="1"/>
</dbReference>
<dbReference type="SUPFAM" id="SSF53300">
    <property type="entry name" value="vWA-like"/>
    <property type="match status" value="1"/>
</dbReference>
<dbReference type="InterPro" id="IPR037066">
    <property type="entry name" value="Plug_dom_sf"/>
</dbReference>
<dbReference type="InterPro" id="IPR013694">
    <property type="entry name" value="VIT"/>
</dbReference>
<keyword evidence="5" id="KW-1185">Reference proteome</keyword>
<dbReference type="Gene3D" id="3.40.50.410">
    <property type="entry name" value="von Willebrand factor, type A domain"/>
    <property type="match status" value="1"/>
</dbReference>
<dbReference type="PANTHER" id="PTHR45737:SF6">
    <property type="entry name" value="VON WILLEBRAND FACTOR A DOMAIN-CONTAINING PROTEIN 5A"/>
    <property type="match status" value="1"/>
</dbReference>
<dbReference type="Pfam" id="PF13715">
    <property type="entry name" value="CarbopepD_reg_2"/>
    <property type="match status" value="1"/>
</dbReference>
<feature type="region of interest" description="Disordered" evidence="2">
    <location>
        <begin position="573"/>
        <end position="620"/>
    </location>
</feature>
<dbReference type="Gene3D" id="2.170.130.10">
    <property type="entry name" value="TonB-dependent receptor, plug domain"/>
    <property type="match status" value="1"/>
</dbReference>
<feature type="compositionally biased region" description="Polar residues" evidence="2">
    <location>
        <begin position="573"/>
        <end position="587"/>
    </location>
</feature>
<name>A0A1I1GYP9_9FLAO</name>
<evidence type="ECO:0000313" key="4">
    <source>
        <dbReference type="EMBL" id="SFC14293.1"/>
    </source>
</evidence>